<evidence type="ECO:0000313" key="1">
    <source>
        <dbReference type="EMBL" id="KAA6385094.1"/>
    </source>
</evidence>
<comment type="caution">
    <text evidence="1">The sequence shown here is derived from an EMBL/GenBank/DDBJ whole genome shotgun (WGS) entry which is preliminary data.</text>
</comment>
<reference evidence="1 2" key="1">
    <citation type="submission" date="2019-03" db="EMBL/GenBank/DDBJ databases">
        <title>Single cell metagenomics reveals metabolic interactions within the superorganism composed of flagellate Streblomastix strix and complex community of Bacteroidetes bacteria on its surface.</title>
        <authorList>
            <person name="Treitli S.C."/>
            <person name="Kolisko M."/>
            <person name="Husnik F."/>
            <person name="Keeling P."/>
            <person name="Hampl V."/>
        </authorList>
    </citation>
    <scope>NUCLEOTIDE SEQUENCE [LARGE SCALE GENOMIC DNA]</scope>
    <source>
        <strain evidence="1">ST1C</strain>
    </source>
</reference>
<organism evidence="1 2">
    <name type="scientific">Streblomastix strix</name>
    <dbReference type="NCBI Taxonomy" id="222440"/>
    <lineage>
        <taxon>Eukaryota</taxon>
        <taxon>Metamonada</taxon>
        <taxon>Preaxostyla</taxon>
        <taxon>Oxymonadida</taxon>
        <taxon>Streblomastigidae</taxon>
        <taxon>Streblomastix</taxon>
    </lineage>
</organism>
<dbReference type="Proteomes" id="UP000324800">
    <property type="component" value="Unassembled WGS sequence"/>
</dbReference>
<evidence type="ECO:0000313" key="2">
    <source>
        <dbReference type="Proteomes" id="UP000324800"/>
    </source>
</evidence>
<gene>
    <name evidence="1" type="ORF">EZS28_019381</name>
</gene>
<protein>
    <submittedName>
        <fullName evidence="1">Uncharacterized protein</fullName>
    </submittedName>
</protein>
<name>A0A5J4VR98_9EUKA</name>
<accession>A0A5J4VR98</accession>
<sequence length="245" mass="27476">YTFAIKLVSIRYRANRWWKTVRAKRNYINVFASDNEVTVTDVDAGPALRTPPMQETQFFIMTFLEYLTGLNAFAIDFWANPMSLAQIQDYKARTLHSPELTKLSIQHVLEGNTKETLIDLVGMCAALLRFAENHVICNSNIACVETDVKTGKSRLSQSASRPTLRNCNGTGITDSAAGDVYTNTDLTTILFRTADTKTIGIIAIPGIRNVPGNTTILEFSVSRSFLTSPTFFRLWHVIIRIAKHH</sequence>
<dbReference type="EMBL" id="SNRW01005428">
    <property type="protein sequence ID" value="KAA6385094.1"/>
    <property type="molecule type" value="Genomic_DNA"/>
</dbReference>
<dbReference type="AlphaFoldDB" id="A0A5J4VR98"/>
<proteinExistence type="predicted"/>
<feature type="non-terminal residue" evidence="1">
    <location>
        <position position="1"/>
    </location>
</feature>